<dbReference type="Gene3D" id="1.10.472.10">
    <property type="entry name" value="Cyclin-like"/>
    <property type="match status" value="2"/>
</dbReference>
<dbReference type="InterPro" id="IPR004367">
    <property type="entry name" value="Cyclin_C-dom"/>
</dbReference>
<dbReference type="SUPFAM" id="SSF47954">
    <property type="entry name" value="Cyclin-like"/>
    <property type="match status" value="2"/>
</dbReference>
<feature type="region of interest" description="Disordered" evidence="2">
    <location>
        <begin position="259"/>
        <end position="284"/>
    </location>
</feature>
<feature type="domain" description="Cyclin C-terminal" evidence="3">
    <location>
        <begin position="155"/>
        <end position="284"/>
    </location>
</feature>
<dbReference type="Pfam" id="PF02984">
    <property type="entry name" value="Cyclin_C"/>
    <property type="match status" value="1"/>
</dbReference>
<sequence length="284" mass="32386">MTDLLCIELSLFPAVSSKIYNDNRRLPIFLEQEDRFLPNASYFAQVQKIVGEEERMQTLEIIFEAVCQDSSRNDVYQLSVNLLDRYLSYHTVHSEQDLRASAAACTMIAMKIRRAREECISYRHLCAHFSLVSEDVIKVKEKEIATQLKWNINAVTSSDFIEELAQRLHPLIDSQQTLDKLLKHSLALANICLLYHSFMSVPPSLLASACLCDSIAHLAKEQYSKCTEKLSQLAGVELDVLVQHQHNVSDVYNRKIQSFSSQPNTPTNIEDIEEKEFGSRQSVS</sequence>
<keyword evidence="1" id="KW-0195">Cyclin</keyword>
<evidence type="ECO:0000256" key="1">
    <source>
        <dbReference type="ARBA" id="ARBA00023127"/>
    </source>
</evidence>
<evidence type="ECO:0000256" key="2">
    <source>
        <dbReference type="SAM" id="MobiDB-lite"/>
    </source>
</evidence>
<proteinExistence type="evidence at transcript level"/>
<dbReference type="EMBL" id="KM983312">
    <property type="protein sequence ID" value="ALB75318.1"/>
    <property type="molecule type" value="mRNA"/>
</dbReference>
<dbReference type="InterPro" id="IPR006671">
    <property type="entry name" value="Cyclin_N"/>
</dbReference>
<organism evidence="4">
    <name type="scientific">Ephydatia muelleri</name>
    <name type="common">Mueller's freshwater sponge</name>
    <name type="synonym">Spongilla muelleri</name>
    <dbReference type="NCBI Taxonomy" id="6052"/>
    <lineage>
        <taxon>Eukaryota</taxon>
        <taxon>Metazoa</taxon>
        <taxon>Porifera</taxon>
        <taxon>Demospongiae</taxon>
        <taxon>Heteroscleromorpha</taxon>
        <taxon>Spongillida</taxon>
        <taxon>Spongillidae</taxon>
        <taxon>Ephydatia</taxon>
    </lineage>
</organism>
<dbReference type="InterPro" id="IPR036915">
    <property type="entry name" value="Cyclin-like_sf"/>
</dbReference>
<reference evidence="4" key="1">
    <citation type="submission" date="2014-10" db="EMBL/GenBank/DDBJ databases">
        <title>The Rho/Rock Pathway Is a Key Ancestral Toolkit Involved in Morphogenesis and Cell Proliferation.</title>
        <authorList>
            <person name="Schenkelaars Q."/>
            <person name="Fierro-Constain L."/>
            <person name="Renard E."/>
            <person name="Borchiellini C."/>
            <person name="Hill A.L."/>
        </authorList>
    </citation>
    <scope>NUCLEOTIDE SEQUENCE</scope>
</reference>
<dbReference type="SMART" id="SM01332">
    <property type="entry name" value="Cyclin_C"/>
    <property type="match status" value="1"/>
</dbReference>
<name>A0A0U2GSF4_EPHMU</name>
<dbReference type="AlphaFoldDB" id="A0A0U2GSF4"/>
<evidence type="ECO:0000313" key="4">
    <source>
        <dbReference type="EMBL" id="ALB75318.1"/>
    </source>
</evidence>
<feature type="compositionally biased region" description="Polar residues" evidence="2">
    <location>
        <begin position="259"/>
        <end position="268"/>
    </location>
</feature>
<dbReference type="CDD" id="cd20516">
    <property type="entry name" value="CYCLIN_CCND_rpt2"/>
    <property type="match status" value="1"/>
</dbReference>
<protein>
    <submittedName>
        <fullName evidence="4">G1/S-specific cyclin D</fullName>
    </submittedName>
</protein>
<evidence type="ECO:0000259" key="3">
    <source>
        <dbReference type="SMART" id="SM01332"/>
    </source>
</evidence>
<dbReference type="InterPro" id="IPR039361">
    <property type="entry name" value="Cyclin"/>
</dbReference>
<dbReference type="PANTHER" id="PTHR10177">
    <property type="entry name" value="CYCLINS"/>
    <property type="match status" value="1"/>
</dbReference>
<dbReference type="Pfam" id="PF00134">
    <property type="entry name" value="Cyclin_N"/>
    <property type="match status" value="1"/>
</dbReference>
<accession>A0A0U2GSF4</accession>